<dbReference type="PRINTS" id="PR00129">
    <property type="entry name" value="CUTINASE"/>
</dbReference>
<dbReference type="Pfam" id="PF01083">
    <property type="entry name" value="Cutinase"/>
    <property type="match status" value="1"/>
</dbReference>
<name>A0ABR3VZG6_9PEZI</name>
<keyword evidence="7 10" id="KW-0378">Hydrolase</keyword>
<evidence type="ECO:0000256" key="8">
    <source>
        <dbReference type="ARBA" id="ARBA00023157"/>
    </source>
</evidence>
<evidence type="ECO:0000256" key="10">
    <source>
        <dbReference type="RuleBase" id="RU361263"/>
    </source>
</evidence>
<evidence type="ECO:0000256" key="1">
    <source>
        <dbReference type="ARBA" id="ARBA00004613"/>
    </source>
</evidence>
<comment type="catalytic activity">
    <reaction evidence="9 10">
        <text>cutin + H2O = cutin monomers.</text>
        <dbReference type="EC" id="3.1.1.74"/>
    </reaction>
</comment>
<reference evidence="11 12" key="1">
    <citation type="journal article" date="2024" name="IMA Fungus">
        <title>IMA Genome - F19 : A genome assembly and annotation guide to empower mycologists, including annotated draft genome sequences of Ceratocystis pirilliformis, Diaporthe australafricana, Fusarium ophioides, Paecilomyces lecythidis, and Sporothrix stenoceras.</title>
        <authorList>
            <person name="Aylward J."/>
            <person name="Wilson A.M."/>
            <person name="Visagie C.M."/>
            <person name="Spraker J."/>
            <person name="Barnes I."/>
            <person name="Buitendag C."/>
            <person name="Ceriani C."/>
            <person name="Del Mar Angel L."/>
            <person name="du Plessis D."/>
            <person name="Fuchs T."/>
            <person name="Gasser K."/>
            <person name="Kramer D."/>
            <person name="Li W."/>
            <person name="Munsamy K."/>
            <person name="Piso A."/>
            <person name="Price J.L."/>
            <person name="Sonnekus B."/>
            <person name="Thomas C."/>
            <person name="van der Nest A."/>
            <person name="van Dijk A."/>
            <person name="van Heerden A."/>
            <person name="van Vuuren N."/>
            <person name="Yilmaz N."/>
            <person name="Duong T.A."/>
            <person name="van der Merwe N.A."/>
            <person name="Wingfield M.J."/>
            <person name="Wingfield B.D."/>
        </authorList>
    </citation>
    <scope>NUCLEOTIDE SEQUENCE [LARGE SCALE GENOMIC DNA]</scope>
    <source>
        <strain evidence="11 12">CMW 18300</strain>
    </source>
</reference>
<dbReference type="Gene3D" id="3.40.50.1820">
    <property type="entry name" value="alpha/beta hydrolase"/>
    <property type="match status" value="1"/>
</dbReference>
<dbReference type="InterPro" id="IPR000675">
    <property type="entry name" value="Cutinase/axe"/>
</dbReference>
<keyword evidence="12" id="KW-1185">Reference proteome</keyword>
<gene>
    <name evidence="11" type="ORF">Daus18300_013350</name>
</gene>
<comment type="function">
    <text evidence="10">Catalyzes the hydrolysis of complex carboxylic polyesters found in the cell wall of plants. Degrades cutin, a macromolecule that forms the structure of the plant cuticle.</text>
</comment>
<dbReference type="PANTHER" id="PTHR48250:SF1">
    <property type="entry name" value="CUTINASE"/>
    <property type="match status" value="1"/>
</dbReference>
<dbReference type="InterPro" id="IPR011150">
    <property type="entry name" value="Cutinase_monf"/>
</dbReference>
<dbReference type="Proteomes" id="UP001583177">
    <property type="component" value="Unassembled WGS sequence"/>
</dbReference>
<evidence type="ECO:0000256" key="6">
    <source>
        <dbReference type="ARBA" id="ARBA00022729"/>
    </source>
</evidence>
<dbReference type="SMART" id="SM01110">
    <property type="entry name" value="Cutinase"/>
    <property type="match status" value="1"/>
</dbReference>
<keyword evidence="6" id="KW-0732">Signal</keyword>
<proteinExistence type="inferred from homology"/>
<dbReference type="PANTHER" id="PTHR48250">
    <property type="entry name" value="CUTINASE 2-RELATED"/>
    <property type="match status" value="1"/>
</dbReference>
<dbReference type="PROSITE" id="PS00155">
    <property type="entry name" value="CUTINASE_1"/>
    <property type="match status" value="1"/>
</dbReference>
<keyword evidence="5 10" id="KW-0964">Secreted</keyword>
<evidence type="ECO:0000256" key="3">
    <source>
        <dbReference type="ARBA" id="ARBA00013095"/>
    </source>
</evidence>
<protein>
    <recommendedName>
        <fullName evidence="3 10">Cutinase</fullName>
        <ecNumber evidence="3 10">3.1.1.74</ecNumber>
    </recommendedName>
</protein>
<dbReference type="InterPro" id="IPR043580">
    <property type="entry name" value="CUTINASE_1"/>
</dbReference>
<comment type="similarity">
    <text evidence="2 10">Belongs to the cutinase family.</text>
</comment>
<dbReference type="EC" id="3.1.1.74" evidence="3 10"/>
<comment type="caution">
    <text evidence="11">The sequence shown here is derived from an EMBL/GenBank/DDBJ whole genome shotgun (WGS) entry which is preliminary data.</text>
</comment>
<evidence type="ECO:0000256" key="4">
    <source>
        <dbReference type="ARBA" id="ARBA00022487"/>
    </source>
</evidence>
<evidence type="ECO:0000256" key="5">
    <source>
        <dbReference type="ARBA" id="ARBA00022525"/>
    </source>
</evidence>
<keyword evidence="4 10" id="KW-0719">Serine esterase</keyword>
<evidence type="ECO:0000313" key="12">
    <source>
        <dbReference type="Proteomes" id="UP001583177"/>
    </source>
</evidence>
<dbReference type="EMBL" id="JAWRVE010000204">
    <property type="protein sequence ID" value="KAL1849193.1"/>
    <property type="molecule type" value="Genomic_DNA"/>
</dbReference>
<accession>A0ABR3VZG6</accession>
<keyword evidence="8" id="KW-1015">Disulfide bond</keyword>
<evidence type="ECO:0000256" key="9">
    <source>
        <dbReference type="ARBA" id="ARBA00034045"/>
    </source>
</evidence>
<evidence type="ECO:0000313" key="11">
    <source>
        <dbReference type="EMBL" id="KAL1849193.1"/>
    </source>
</evidence>
<dbReference type="InterPro" id="IPR029058">
    <property type="entry name" value="AB_hydrolase_fold"/>
</dbReference>
<evidence type="ECO:0000256" key="2">
    <source>
        <dbReference type="ARBA" id="ARBA00007534"/>
    </source>
</evidence>
<dbReference type="SUPFAM" id="SSF53474">
    <property type="entry name" value="alpha/beta-Hydrolases"/>
    <property type="match status" value="1"/>
</dbReference>
<comment type="subcellular location">
    <subcellularLocation>
        <location evidence="1 10">Secreted</location>
    </subcellularLocation>
</comment>
<evidence type="ECO:0000256" key="7">
    <source>
        <dbReference type="ARBA" id="ARBA00022801"/>
    </source>
</evidence>
<sequence>MTVVFARGTTEPGNMGVFVGSELVSAISNAMPDTSINVQGVEYAASIEGYLAGGGKDGATSMTGLITKGLQACPNTKLVMSGYSQGGQVVHQTAAALPPETMAKVNSVVIFGDPLSGTPVQGAGAKTLVICHPDDDICQDGDIIAPTHLTYGFDTPKAGAFVAQMAGNSRL</sequence>
<organism evidence="11 12">
    <name type="scientific">Diaporthe australafricana</name>
    <dbReference type="NCBI Taxonomy" id="127596"/>
    <lineage>
        <taxon>Eukaryota</taxon>
        <taxon>Fungi</taxon>
        <taxon>Dikarya</taxon>
        <taxon>Ascomycota</taxon>
        <taxon>Pezizomycotina</taxon>
        <taxon>Sordariomycetes</taxon>
        <taxon>Sordariomycetidae</taxon>
        <taxon>Diaporthales</taxon>
        <taxon>Diaporthaceae</taxon>
        <taxon>Diaporthe</taxon>
    </lineage>
</organism>